<name>A0A448WTK9_9PLAT</name>
<feature type="domain" description="DNA polymerase alpha/delta/epsilon subunit B" evidence="8">
    <location>
        <begin position="3"/>
        <end position="185"/>
    </location>
</feature>
<keyword evidence="10" id="KW-1185">Reference proteome</keyword>
<dbReference type="Pfam" id="PF04042">
    <property type="entry name" value="DNA_pol_E_B"/>
    <property type="match status" value="1"/>
</dbReference>
<evidence type="ECO:0000256" key="4">
    <source>
        <dbReference type="ARBA" id="ARBA00023125"/>
    </source>
</evidence>
<dbReference type="GO" id="GO:0042276">
    <property type="term" value="P:error-prone translesion synthesis"/>
    <property type="evidence" value="ECO:0007669"/>
    <property type="project" value="TreeGrafter"/>
</dbReference>
<evidence type="ECO:0000313" key="10">
    <source>
        <dbReference type="Proteomes" id="UP000784294"/>
    </source>
</evidence>
<protein>
    <recommendedName>
        <fullName evidence="6">DNA polymerase II subunit 2</fullName>
    </recommendedName>
</protein>
<keyword evidence="5" id="KW-0539">Nucleus</keyword>
<comment type="caution">
    <text evidence="9">The sequence shown here is derived from an EMBL/GenBank/DDBJ whole genome shotgun (WGS) entry which is preliminary data.</text>
</comment>
<dbReference type="GO" id="GO:0003677">
    <property type="term" value="F:DNA binding"/>
    <property type="evidence" value="ECO:0007669"/>
    <property type="project" value="UniProtKB-KW"/>
</dbReference>
<dbReference type="Proteomes" id="UP000784294">
    <property type="component" value="Unassembled WGS sequence"/>
</dbReference>
<evidence type="ECO:0000256" key="3">
    <source>
        <dbReference type="ARBA" id="ARBA00022705"/>
    </source>
</evidence>
<accession>A0A448WTK9</accession>
<evidence type="ECO:0000256" key="2">
    <source>
        <dbReference type="ARBA" id="ARBA00009560"/>
    </source>
</evidence>
<reference evidence="9" key="1">
    <citation type="submission" date="2018-11" db="EMBL/GenBank/DDBJ databases">
        <authorList>
            <consortium name="Pathogen Informatics"/>
        </authorList>
    </citation>
    <scope>NUCLEOTIDE SEQUENCE</scope>
</reference>
<dbReference type="EMBL" id="CAAALY010043619">
    <property type="protein sequence ID" value="VEL19863.1"/>
    <property type="molecule type" value="Genomic_DNA"/>
</dbReference>
<dbReference type="OrthoDB" id="10254730at2759"/>
<evidence type="ECO:0000256" key="5">
    <source>
        <dbReference type="ARBA" id="ARBA00023242"/>
    </source>
</evidence>
<comment type="similarity">
    <text evidence="2">Belongs to the DNA polymerase epsilon subunit B family.</text>
</comment>
<feature type="region of interest" description="Disordered" evidence="7">
    <location>
        <begin position="196"/>
        <end position="230"/>
    </location>
</feature>
<dbReference type="PANTHER" id="PTHR12708:SF0">
    <property type="entry name" value="DNA POLYMERASE EPSILON SUBUNIT 2"/>
    <property type="match status" value="1"/>
</dbReference>
<sequence>MLVLLGETRLDYSGCLDHLSTLFAGFAADTTCPPAAFVLCGNFINPQAGLISGPGRRICLLRRLLGQLLQLFLHHFPHLNTGRPGTTSSASRVNQRPQLVLVPGPNDALPAPNIIYPQPGLSASLFLPPDLLQPAQENGFEPRPPTWLHLVSNPCRLSLYTREIVIFRSDYSRQLIRHCLHLPSAASVLSDPETYAFNQPDLDQSGEKEDLNEKSPILAPSQPDSVSLHPLPKTLTTKLCV</sequence>
<dbReference type="InterPro" id="IPR016266">
    <property type="entry name" value="POLE2"/>
</dbReference>
<dbReference type="InterPro" id="IPR007185">
    <property type="entry name" value="DNA_pol_a/d/e_bsu"/>
</dbReference>
<evidence type="ECO:0000259" key="8">
    <source>
        <dbReference type="Pfam" id="PF04042"/>
    </source>
</evidence>
<gene>
    <name evidence="9" type="ORF">PXEA_LOCUS13303</name>
</gene>
<evidence type="ECO:0000256" key="1">
    <source>
        <dbReference type="ARBA" id="ARBA00004123"/>
    </source>
</evidence>
<comment type="subcellular location">
    <subcellularLocation>
        <location evidence="1">Nucleus</location>
    </subcellularLocation>
</comment>
<evidence type="ECO:0000256" key="7">
    <source>
        <dbReference type="SAM" id="MobiDB-lite"/>
    </source>
</evidence>
<keyword evidence="4" id="KW-0238">DNA-binding</keyword>
<proteinExistence type="inferred from homology"/>
<dbReference type="GO" id="GO:0008622">
    <property type="term" value="C:epsilon DNA polymerase complex"/>
    <property type="evidence" value="ECO:0007669"/>
    <property type="project" value="InterPro"/>
</dbReference>
<dbReference type="AlphaFoldDB" id="A0A448WTK9"/>
<evidence type="ECO:0000256" key="6">
    <source>
        <dbReference type="ARBA" id="ARBA00032930"/>
    </source>
</evidence>
<organism evidence="9 10">
    <name type="scientific">Protopolystoma xenopodis</name>
    <dbReference type="NCBI Taxonomy" id="117903"/>
    <lineage>
        <taxon>Eukaryota</taxon>
        <taxon>Metazoa</taxon>
        <taxon>Spiralia</taxon>
        <taxon>Lophotrochozoa</taxon>
        <taxon>Platyhelminthes</taxon>
        <taxon>Monogenea</taxon>
        <taxon>Polyopisthocotylea</taxon>
        <taxon>Polystomatidea</taxon>
        <taxon>Polystomatidae</taxon>
        <taxon>Protopolystoma</taxon>
    </lineage>
</organism>
<dbReference type="PANTHER" id="PTHR12708">
    <property type="entry name" value="DNA POLYMERASE EPSILON SUBUNIT B"/>
    <property type="match status" value="1"/>
</dbReference>
<evidence type="ECO:0000313" key="9">
    <source>
        <dbReference type="EMBL" id="VEL19863.1"/>
    </source>
</evidence>
<keyword evidence="3" id="KW-0235">DNA replication</keyword>
<dbReference type="GO" id="GO:0006261">
    <property type="term" value="P:DNA-templated DNA replication"/>
    <property type="evidence" value="ECO:0007669"/>
    <property type="project" value="InterPro"/>
</dbReference>